<reference evidence="5" key="1">
    <citation type="journal article" date="2018" name="Nat. Microbiol.">
        <title>Leveraging single-cell genomics to expand the fungal tree of life.</title>
        <authorList>
            <person name="Ahrendt S.R."/>
            <person name="Quandt C.A."/>
            <person name="Ciobanu D."/>
            <person name="Clum A."/>
            <person name="Salamov A."/>
            <person name="Andreopoulos B."/>
            <person name="Cheng J.F."/>
            <person name="Woyke T."/>
            <person name="Pelin A."/>
            <person name="Henrissat B."/>
            <person name="Reynolds N.K."/>
            <person name="Benny G.L."/>
            <person name="Smith M.E."/>
            <person name="James T.Y."/>
            <person name="Grigoriev I.V."/>
        </authorList>
    </citation>
    <scope>NUCLEOTIDE SEQUENCE [LARGE SCALE GENOMIC DNA]</scope>
    <source>
        <strain evidence="5">RSA 468</strain>
    </source>
</reference>
<proteinExistence type="inferred from homology"/>
<dbReference type="GO" id="GO:0005524">
    <property type="term" value="F:ATP binding"/>
    <property type="evidence" value="ECO:0007669"/>
    <property type="project" value="UniProtKB-KW"/>
</dbReference>
<dbReference type="PROSITE" id="PS51219">
    <property type="entry name" value="DPCK"/>
    <property type="match status" value="1"/>
</dbReference>
<comment type="similarity">
    <text evidence="1">Belongs to the CoaE family.</text>
</comment>
<evidence type="ECO:0000313" key="5">
    <source>
        <dbReference type="Proteomes" id="UP000268162"/>
    </source>
</evidence>
<dbReference type="Gene3D" id="3.40.50.300">
    <property type="entry name" value="P-loop containing nucleotide triphosphate hydrolases"/>
    <property type="match status" value="1"/>
</dbReference>
<keyword evidence="4" id="KW-0418">Kinase</keyword>
<evidence type="ECO:0000256" key="3">
    <source>
        <dbReference type="ARBA" id="ARBA00022840"/>
    </source>
</evidence>
<dbReference type="NCBIfam" id="TIGR00152">
    <property type="entry name" value="dephospho-CoA kinase"/>
    <property type="match status" value="1"/>
</dbReference>
<dbReference type="GO" id="GO:0004140">
    <property type="term" value="F:dephospho-CoA kinase activity"/>
    <property type="evidence" value="ECO:0007669"/>
    <property type="project" value="InterPro"/>
</dbReference>
<dbReference type="InterPro" id="IPR001977">
    <property type="entry name" value="Depp_CoAkinase"/>
</dbReference>
<dbReference type="GO" id="GO:0015937">
    <property type="term" value="P:coenzyme A biosynthetic process"/>
    <property type="evidence" value="ECO:0007669"/>
    <property type="project" value="InterPro"/>
</dbReference>
<organism evidence="4 5">
    <name type="scientific">Dimargaris cristalligena</name>
    <dbReference type="NCBI Taxonomy" id="215637"/>
    <lineage>
        <taxon>Eukaryota</taxon>
        <taxon>Fungi</taxon>
        <taxon>Fungi incertae sedis</taxon>
        <taxon>Zoopagomycota</taxon>
        <taxon>Kickxellomycotina</taxon>
        <taxon>Dimargaritomycetes</taxon>
        <taxon>Dimargaritales</taxon>
        <taxon>Dimargaritaceae</taxon>
        <taxon>Dimargaris</taxon>
    </lineage>
</organism>
<keyword evidence="3" id="KW-0067">ATP-binding</keyword>
<dbReference type="PANTHER" id="PTHR10695:SF46">
    <property type="entry name" value="BIFUNCTIONAL COENZYME A SYNTHASE-RELATED"/>
    <property type="match status" value="1"/>
</dbReference>
<keyword evidence="2" id="KW-0547">Nucleotide-binding</keyword>
<evidence type="ECO:0000256" key="1">
    <source>
        <dbReference type="ARBA" id="ARBA00009018"/>
    </source>
</evidence>
<dbReference type="STRING" id="215637.A0A4P9ZS88"/>
<evidence type="ECO:0000313" key="4">
    <source>
        <dbReference type="EMBL" id="RKP36404.1"/>
    </source>
</evidence>
<dbReference type="EMBL" id="ML002659">
    <property type="protein sequence ID" value="RKP36404.1"/>
    <property type="molecule type" value="Genomic_DNA"/>
</dbReference>
<keyword evidence="5" id="KW-1185">Reference proteome</keyword>
<sequence>MKILGLTGGIATGKSTVSQVFRHERIPIVDADRIARQVVEPGQPAYRALVRTFGEAILHPDGTLNRPRLGQIVFADEQLRRRLNAITHPAIRRQIAWETLGHYLRGEPLVVLDIPLLFESRLDRFVSDTVVVYCPEDTQLHRLMARDTLDEEACRQRMGAQMSMARKCELADHVVDNSGEREVTQEQTVC</sequence>
<dbReference type="Pfam" id="PF01121">
    <property type="entry name" value="CoaE"/>
    <property type="match status" value="1"/>
</dbReference>
<dbReference type="HAMAP" id="MF_00376">
    <property type="entry name" value="Dephospho_CoA_kinase"/>
    <property type="match status" value="1"/>
</dbReference>
<gene>
    <name evidence="4" type="ORF">BJ085DRAFT_35461</name>
</gene>
<dbReference type="PANTHER" id="PTHR10695">
    <property type="entry name" value="DEPHOSPHO-COA KINASE-RELATED"/>
    <property type="match status" value="1"/>
</dbReference>
<dbReference type="AlphaFoldDB" id="A0A4P9ZS88"/>
<dbReference type="CDD" id="cd02022">
    <property type="entry name" value="DPCK"/>
    <property type="match status" value="1"/>
</dbReference>
<name>A0A4P9ZS88_9FUNG</name>
<dbReference type="Proteomes" id="UP000268162">
    <property type="component" value="Unassembled WGS sequence"/>
</dbReference>
<dbReference type="GO" id="GO:0005737">
    <property type="term" value="C:cytoplasm"/>
    <property type="evidence" value="ECO:0007669"/>
    <property type="project" value="UniProtKB-ARBA"/>
</dbReference>
<accession>A0A4P9ZS88</accession>
<dbReference type="SUPFAM" id="SSF52540">
    <property type="entry name" value="P-loop containing nucleoside triphosphate hydrolases"/>
    <property type="match status" value="1"/>
</dbReference>
<dbReference type="InterPro" id="IPR027417">
    <property type="entry name" value="P-loop_NTPase"/>
</dbReference>
<dbReference type="FunFam" id="3.40.50.300:FF:000485">
    <property type="entry name" value="Dephospho-CoA kinase CAB5"/>
    <property type="match status" value="1"/>
</dbReference>
<keyword evidence="4" id="KW-0808">Transferase</keyword>
<evidence type="ECO:0000256" key="2">
    <source>
        <dbReference type="ARBA" id="ARBA00022741"/>
    </source>
</evidence>
<protein>
    <submittedName>
        <fullName evidence="4">Dephospho-CoA kinase</fullName>
    </submittedName>
</protein>